<sequence>MSIEYLCNSQTGRADPSDLFFNSNEPSTKNFTIEWRDNSKRKICLITTLPTWLTMESPKGLTKSPYRFEVRYDPIQANESTCVQLVFELEARYGQKMTVSINLNFWQGMPREAQCCNCATLKVARNTLSKFKTLCGHTLCQRCLKMKLKSTRIKKKMEKEKETFFKYNKCPECQRNIYERIPVQLKPTPLLHERQQPRENMQVMNENQVLPAEYPCTTCKHESDVYCFECKENFCNSCSIHWHKGEYSGHRFTNVKPLEVPSQPPSLHQQPEPDIYVEDFRRAPSRLTSRISCEPQNRSPKTTKDNQTRLGQNLGNLQQMATRLKEAGKFLKTKVVKMPGIRSSFNMENKAYKTMKETILTKFRGQPQLRNLKLEELNKFLKDKEKTCQDALLSLEKDRVKIDDLRKWIDLIRKREKDVLIDMEDVTNQVERACRLVHRWNIAFHPLNDYHIPKDVNELSPMIKPSRKRPHG</sequence>
<keyword evidence="1" id="KW-0479">Metal-binding</keyword>
<keyword evidence="2 4" id="KW-0863">Zinc-finger</keyword>
<organism evidence="7">
    <name type="scientific">Caenorhabditis remanei</name>
    <name type="common">Caenorhabditis vulgaris</name>
    <dbReference type="NCBI Taxonomy" id="31234"/>
    <lineage>
        <taxon>Eukaryota</taxon>
        <taxon>Metazoa</taxon>
        <taxon>Ecdysozoa</taxon>
        <taxon>Nematoda</taxon>
        <taxon>Chromadorea</taxon>
        <taxon>Rhabditida</taxon>
        <taxon>Rhabditina</taxon>
        <taxon>Rhabditomorpha</taxon>
        <taxon>Rhabditoidea</taxon>
        <taxon>Rhabditidae</taxon>
        <taxon>Peloderinae</taxon>
        <taxon>Caenorhabditis</taxon>
    </lineage>
</organism>
<proteinExistence type="predicted"/>
<feature type="domain" description="B box-type" evidence="5">
    <location>
        <begin position="216"/>
        <end position="255"/>
    </location>
</feature>
<gene>
    <name evidence="6" type="ORF">CRE_06990</name>
</gene>
<dbReference type="EMBL" id="DS268581">
    <property type="protein sequence ID" value="EFO91778.1"/>
    <property type="molecule type" value="Genomic_DNA"/>
</dbReference>
<dbReference type="SUPFAM" id="SSF57850">
    <property type="entry name" value="RING/U-box"/>
    <property type="match status" value="1"/>
</dbReference>
<dbReference type="Proteomes" id="UP000008281">
    <property type="component" value="Unassembled WGS sequence"/>
</dbReference>
<dbReference type="InParanoid" id="E3NB33"/>
<dbReference type="CDD" id="cd19757">
    <property type="entry name" value="Bbox1"/>
    <property type="match status" value="1"/>
</dbReference>
<evidence type="ECO:0000256" key="2">
    <source>
        <dbReference type="ARBA" id="ARBA00022771"/>
    </source>
</evidence>
<protein>
    <recommendedName>
        <fullName evidence="5">B box-type domain-containing protein</fullName>
    </recommendedName>
</protein>
<dbReference type="PROSITE" id="PS00518">
    <property type="entry name" value="ZF_RING_1"/>
    <property type="match status" value="1"/>
</dbReference>
<dbReference type="InterPro" id="IPR013083">
    <property type="entry name" value="Znf_RING/FYVE/PHD"/>
</dbReference>
<keyword evidence="7" id="KW-1185">Reference proteome</keyword>
<accession>E3NB33</accession>
<evidence type="ECO:0000256" key="1">
    <source>
        <dbReference type="ARBA" id="ARBA00022723"/>
    </source>
</evidence>
<evidence type="ECO:0000256" key="4">
    <source>
        <dbReference type="PROSITE-ProRule" id="PRU00024"/>
    </source>
</evidence>
<name>E3NB33_CAERE</name>
<dbReference type="InterPro" id="IPR000315">
    <property type="entry name" value="Znf_B-box"/>
</dbReference>
<evidence type="ECO:0000256" key="3">
    <source>
        <dbReference type="ARBA" id="ARBA00022833"/>
    </source>
</evidence>
<keyword evidence="3" id="KW-0862">Zinc</keyword>
<dbReference type="InterPro" id="IPR017907">
    <property type="entry name" value="Znf_RING_CS"/>
</dbReference>
<dbReference type="Gene3D" id="3.30.40.10">
    <property type="entry name" value="Zinc/RING finger domain, C3HC4 (zinc finger)"/>
    <property type="match status" value="1"/>
</dbReference>
<dbReference type="GO" id="GO:0008270">
    <property type="term" value="F:zinc ion binding"/>
    <property type="evidence" value="ECO:0007669"/>
    <property type="project" value="UniProtKB-KW"/>
</dbReference>
<evidence type="ECO:0000313" key="7">
    <source>
        <dbReference type="Proteomes" id="UP000008281"/>
    </source>
</evidence>
<dbReference type="AlphaFoldDB" id="E3NB33"/>
<evidence type="ECO:0000313" key="6">
    <source>
        <dbReference type="EMBL" id="EFO91778.1"/>
    </source>
</evidence>
<reference evidence="6" key="1">
    <citation type="submission" date="2007-07" db="EMBL/GenBank/DDBJ databases">
        <title>PCAP assembly of the Caenorhabditis remanei genome.</title>
        <authorList>
            <consortium name="The Caenorhabditis remanei Sequencing Consortium"/>
            <person name="Wilson R.K."/>
        </authorList>
    </citation>
    <scope>NUCLEOTIDE SEQUENCE [LARGE SCALE GENOMIC DNA]</scope>
    <source>
        <strain evidence="6">PB4641</strain>
    </source>
</reference>
<dbReference type="HOGENOM" id="CLU_041835_0_0_1"/>
<evidence type="ECO:0000259" key="5">
    <source>
        <dbReference type="PROSITE" id="PS50119"/>
    </source>
</evidence>
<dbReference type="PROSITE" id="PS50119">
    <property type="entry name" value="ZF_BBOX"/>
    <property type="match status" value="1"/>
</dbReference>